<dbReference type="HOGENOM" id="CLU_3228459_0_0_11"/>
<evidence type="ECO:0000313" key="2">
    <source>
        <dbReference type="Proteomes" id="UP000016498"/>
    </source>
</evidence>
<protein>
    <submittedName>
        <fullName evidence="1">Uncharacterized protein</fullName>
    </submittedName>
</protein>
<reference evidence="1 2" key="1">
    <citation type="submission" date="2013-06" db="EMBL/GenBank/DDBJ databases">
        <authorList>
            <person name="Weinstock G."/>
            <person name="Sodergren E."/>
            <person name="Lobos E.A."/>
            <person name="Fulton L."/>
            <person name="Fulton R."/>
            <person name="Courtney L."/>
            <person name="Fronick C."/>
            <person name="O'Laughlin M."/>
            <person name="Godfrey J."/>
            <person name="Wilson R.M."/>
            <person name="Miner T."/>
            <person name="Farmer C."/>
            <person name="Delehaunty K."/>
            <person name="Cordes M."/>
            <person name="Minx P."/>
            <person name="Tomlinson C."/>
            <person name="Chen J."/>
            <person name="Wollam A."/>
            <person name="Pepin K.H."/>
            <person name="Bhonagiri V."/>
            <person name="Zhang X."/>
            <person name="Warren W."/>
            <person name="Mitreva M."/>
            <person name="Mardis E.R."/>
            <person name="Wilson R.K."/>
        </authorList>
    </citation>
    <scope>NUCLEOTIDE SEQUENCE [LARGE SCALE GENOMIC DNA]</scope>
    <source>
        <strain evidence="1 2">F0510</strain>
    </source>
</reference>
<dbReference type="EMBL" id="AWSD01000046">
    <property type="protein sequence ID" value="ERH21790.1"/>
    <property type="molecule type" value="Genomic_DNA"/>
</dbReference>
<proteinExistence type="predicted"/>
<dbReference type="Proteomes" id="UP000016498">
    <property type="component" value="Unassembled WGS sequence"/>
</dbReference>
<organism evidence="1 2">
    <name type="scientific">Actinomyces johnsonii F0510</name>
    <dbReference type="NCBI Taxonomy" id="1227262"/>
    <lineage>
        <taxon>Bacteria</taxon>
        <taxon>Bacillati</taxon>
        <taxon>Actinomycetota</taxon>
        <taxon>Actinomycetes</taxon>
        <taxon>Actinomycetales</taxon>
        <taxon>Actinomycetaceae</taxon>
        <taxon>Actinomyces</taxon>
    </lineage>
</organism>
<sequence length="43" mass="4832">MQRTSTLCRRRKPRKNLRISRISAGRIDGGAAHVRCVVTEPLA</sequence>
<comment type="caution">
    <text evidence="1">The sequence shown here is derived from an EMBL/GenBank/DDBJ whole genome shotgun (WGS) entry which is preliminary data.</text>
</comment>
<name>U1Q1B2_9ACTO</name>
<evidence type="ECO:0000313" key="1">
    <source>
        <dbReference type="EMBL" id="ERH21790.1"/>
    </source>
</evidence>
<gene>
    <name evidence="1" type="ORF">HMPREF1549_00473</name>
</gene>
<accession>U1Q1B2</accession>
<dbReference type="AlphaFoldDB" id="U1Q1B2"/>